<proteinExistence type="predicted"/>
<dbReference type="PROSITE" id="PS50405">
    <property type="entry name" value="GST_CTER"/>
    <property type="match status" value="1"/>
</dbReference>
<accession>A0A366CSP0</accession>
<sequence length="220" mass="26302">MPILYSFRRCPYAIRARYVLAFLGCEVVLREVDLKSKPSALLALGGRTTVPQMLDDKGNRYPESLDVMFWAIKQTIRKEQAERLWPNSAVRQKKINTWIACNDNRFKYWLDRYKYADRYPEKTELEYRQNAEVFIKRLNKRLGKCRYLLGDDMSLADIAIFPFIRQFSNVDKSWFEISEYDNLKLWLDSFIKEDFFTDIIMKKLPAWQNGQEDVLFPFCQ</sequence>
<dbReference type="InterPro" id="IPR004045">
    <property type="entry name" value="Glutathione_S-Trfase_N"/>
</dbReference>
<evidence type="ECO:0000313" key="2">
    <source>
        <dbReference type="EMBL" id="RBO78371.1"/>
    </source>
</evidence>
<dbReference type="CDD" id="cd03196">
    <property type="entry name" value="GST_C_5"/>
    <property type="match status" value="1"/>
</dbReference>
<gene>
    <name evidence="2" type="ORF">DFP76_11710</name>
</gene>
<dbReference type="GO" id="GO:0016740">
    <property type="term" value="F:transferase activity"/>
    <property type="evidence" value="ECO:0007669"/>
    <property type="project" value="UniProtKB-KW"/>
</dbReference>
<dbReference type="Gene3D" id="3.40.30.10">
    <property type="entry name" value="Glutaredoxin"/>
    <property type="match status" value="1"/>
</dbReference>
<feature type="domain" description="GST C-terminal" evidence="1">
    <location>
        <begin position="85"/>
        <end position="216"/>
    </location>
</feature>
<dbReference type="SFLD" id="SFLDS00019">
    <property type="entry name" value="Glutathione_Transferase_(cytos"/>
    <property type="match status" value="1"/>
</dbReference>
<dbReference type="PANTHER" id="PTHR43968">
    <property type="match status" value="1"/>
</dbReference>
<dbReference type="SUPFAM" id="SSF47616">
    <property type="entry name" value="GST C-terminal domain-like"/>
    <property type="match status" value="1"/>
</dbReference>
<keyword evidence="2" id="KW-0808">Transferase</keyword>
<dbReference type="InterPro" id="IPR036282">
    <property type="entry name" value="Glutathione-S-Trfase_C_sf"/>
</dbReference>
<dbReference type="OrthoDB" id="9813092at2"/>
<dbReference type="PROSITE" id="PS51354">
    <property type="entry name" value="GLUTAREDOXIN_2"/>
    <property type="match status" value="1"/>
</dbReference>
<dbReference type="Pfam" id="PF13417">
    <property type="entry name" value="GST_N_3"/>
    <property type="match status" value="1"/>
</dbReference>
<evidence type="ECO:0000259" key="1">
    <source>
        <dbReference type="PROSITE" id="PS50405"/>
    </source>
</evidence>
<dbReference type="Proteomes" id="UP000252086">
    <property type="component" value="Unassembled WGS sequence"/>
</dbReference>
<dbReference type="Gene3D" id="1.20.1050.10">
    <property type="match status" value="1"/>
</dbReference>
<name>A0A366CSP0_9GAMM</name>
<dbReference type="InterPro" id="IPR036249">
    <property type="entry name" value="Thioredoxin-like_sf"/>
</dbReference>
<keyword evidence="3" id="KW-1185">Reference proteome</keyword>
<reference evidence="2 3" key="1">
    <citation type="submission" date="2018-06" db="EMBL/GenBank/DDBJ databases">
        <title>Genomic Encyclopedia of Type Strains, Phase III (KMG-III): the genomes of soil and plant-associated and newly described type strains.</title>
        <authorList>
            <person name="Whitman W."/>
        </authorList>
    </citation>
    <scope>NUCLEOTIDE SEQUENCE [LARGE SCALE GENOMIC DNA]</scope>
    <source>
        <strain evidence="2 3">CECT 7732</strain>
    </source>
</reference>
<dbReference type="InterPro" id="IPR010987">
    <property type="entry name" value="Glutathione-S-Trfase_C-like"/>
</dbReference>
<dbReference type="PANTHER" id="PTHR43968:SF6">
    <property type="entry name" value="GLUTATHIONE S-TRANSFERASE OMEGA"/>
    <property type="match status" value="1"/>
</dbReference>
<dbReference type="GO" id="GO:0005737">
    <property type="term" value="C:cytoplasm"/>
    <property type="evidence" value="ECO:0007669"/>
    <property type="project" value="TreeGrafter"/>
</dbReference>
<evidence type="ECO:0000313" key="3">
    <source>
        <dbReference type="Proteomes" id="UP000252086"/>
    </source>
</evidence>
<comment type="caution">
    <text evidence="2">The sequence shown here is derived from an EMBL/GenBank/DDBJ whole genome shotgun (WGS) entry which is preliminary data.</text>
</comment>
<dbReference type="InterPro" id="IPR050983">
    <property type="entry name" value="GST_Omega/HSP26"/>
</dbReference>
<protein>
    <submittedName>
        <fullName evidence="2">Glutathione S-transferase</fullName>
    </submittedName>
</protein>
<dbReference type="Pfam" id="PF13410">
    <property type="entry name" value="GST_C_2"/>
    <property type="match status" value="1"/>
</dbReference>
<dbReference type="RefSeq" id="WP_113875862.1">
    <property type="nucleotide sequence ID" value="NZ_QNRF01000017.1"/>
</dbReference>
<dbReference type="SUPFAM" id="SSF52833">
    <property type="entry name" value="Thioredoxin-like"/>
    <property type="match status" value="1"/>
</dbReference>
<dbReference type="EMBL" id="QNRF01000017">
    <property type="protein sequence ID" value="RBO78371.1"/>
    <property type="molecule type" value="Genomic_DNA"/>
</dbReference>
<dbReference type="AlphaFoldDB" id="A0A366CSP0"/>
<organism evidence="2 3">
    <name type="scientific">Marinomonas aquiplantarum</name>
    <dbReference type="NCBI Taxonomy" id="491951"/>
    <lineage>
        <taxon>Bacteria</taxon>
        <taxon>Pseudomonadati</taxon>
        <taxon>Pseudomonadota</taxon>
        <taxon>Gammaproteobacteria</taxon>
        <taxon>Oceanospirillales</taxon>
        <taxon>Oceanospirillaceae</taxon>
        <taxon>Marinomonas</taxon>
    </lineage>
</organism>
<dbReference type="InterPro" id="IPR040079">
    <property type="entry name" value="Glutathione_S-Trfase"/>
</dbReference>